<comment type="subcellular location">
    <subcellularLocation>
        <location evidence="1">Membrane</location>
        <topology evidence="1">Multi-pass membrane protein</topology>
    </subcellularLocation>
</comment>
<dbReference type="GO" id="GO:0016020">
    <property type="term" value="C:membrane"/>
    <property type="evidence" value="ECO:0007669"/>
    <property type="project" value="UniProtKB-SubCell"/>
</dbReference>
<evidence type="ECO:0000313" key="9">
    <source>
        <dbReference type="EMBL" id="KAF1949572.1"/>
    </source>
</evidence>
<dbReference type="Proteomes" id="UP000800035">
    <property type="component" value="Unassembled WGS sequence"/>
</dbReference>
<dbReference type="InterPro" id="IPR049326">
    <property type="entry name" value="Rhodopsin_dom_fungi"/>
</dbReference>
<keyword evidence="3 7" id="KW-1133">Transmembrane helix</keyword>
<dbReference type="PANTHER" id="PTHR33048">
    <property type="entry name" value="PTH11-LIKE INTEGRAL MEMBRANE PROTEIN (AFU_ORTHOLOGUE AFUA_5G11245)"/>
    <property type="match status" value="1"/>
</dbReference>
<feature type="region of interest" description="Disordered" evidence="6">
    <location>
        <begin position="205"/>
        <end position="253"/>
    </location>
</feature>
<keyword evidence="4 7" id="KW-0472">Membrane</keyword>
<evidence type="ECO:0000256" key="5">
    <source>
        <dbReference type="ARBA" id="ARBA00038359"/>
    </source>
</evidence>
<feature type="transmembrane region" description="Helical" evidence="7">
    <location>
        <begin position="54"/>
        <end position="82"/>
    </location>
</feature>
<dbReference type="InterPro" id="IPR052337">
    <property type="entry name" value="SAT4-like"/>
</dbReference>
<dbReference type="Pfam" id="PF20684">
    <property type="entry name" value="Fung_rhodopsin"/>
    <property type="match status" value="1"/>
</dbReference>
<evidence type="ECO:0000256" key="2">
    <source>
        <dbReference type="ARBA" id="ARBA00022692"/>
    </source>
</evidence>
<keyword evidence="2 7" id="KW-0812">Transmembrane</keyword>
<dbReference type="AlphaFoldDB" id="A0A6A5TD31"/>
<evidence type="ECO:0000259" key="8">
    <source>
        <dbReference type="Pfam" id="PF20684"/>
    </source>
</evidence>
<reference evidence="9" key="1">
    <citation type="journal article" date="2020" name="Stud. Mycol.">
        <title>101 Dothideomycetes genomes: a test case for predicting lifestyles and emergence of pathogens.</title>
        <authorList>
            <person name="Haridas S."/>
            <person name="Albert R."/>
            <person name="Binder M."/>
            <person name="Bloem J."/>
            <person name="Labutti K."/>
            <person name="Salamov A."/>
            <person name="Andreopoulos B."/>
            <person name="Baker S."/>
            <person name="Barry K."/>
            <person name="Bills G."/>
            <person name="Bluhm B."/>
            <person name="Cannon C."/>
            <person name="Castanera R."/>
            <person name="Culley D."/>
            <person name="Daum C."/>
            <person name="Ezra D."/>
            <person name="Gonzalez J."/>
            <person name="Henrissat B."/>
            <person name="Kuo A."/>
            <person name="Liang C."/>
            <person name="Lipzen A."/>
            <person name="Lutzoni F."/>
            <person name="Magnuson J."/>
            <person name="Mondo S."/>
            <person name="Nolan M."/>
            <person name="Ohm R."/>
            <person name="Pangilinan J."/>
            <person name="Park H.-J."/>
            <person name="Ramirez L."/>
            <person name="Alfaro M."/>
            <person name="Sun H."/>
            <person name="Tritt A."/>
            <person name="Yoshinaga Y."/>
            <person name="Zwiers L.-H."/>
            <person name="Turgeon B."/>
            <person name="Goodwin S."/>
            <person name="Spatafora J."/>
            <person name="Crous P."/>
            <person name="Grigoriev I."/>
        </authorList>
    </citation>
    <scope>NUCLEOTIDE SEQUENCE</scope>
    <source>
        <strain evidence="9">CBS 675.92</strain>
    </source>
</reference>
<evidence type="ECO:0000256" key="3">
    <source>
        <dbReference type="ARBA" id="ARBA00022989"/>
    </source>
</evidence>
<feature type="domain" description="Rhodopsin" evidence="8">
    <location>
        <begin position="1"/>
        <end position="194"/>
    </location>
</feature>
<proteinExistence type="inferred from homology"/>
<evidence type="ECO:0000256" key="4">
    <source>
        <dbReference type="ARBA" id="ARBA00023136"/>
    </source>
</evidence>
<organism evidence="9 10">
    <name type="scientific">Byssothecium circinans</name>
    <dbReference type="NCBI Taxonomy" id="147558"/>
    <lineage>
        <taxon>Eukaryota</taxon>
        <taxon>Fungi</taxon>
        <taxon>Dikarya</taxon>
        <taxon>Ascomycota</taxon>
        <taxon>Pezizomycotina</taxon>
        <taxon>Dothideomycetes</taxon>
        <taxon>Pleosporomycetidae</taxon>
        <taxon>Pleosporales</taxon>
        <taxon>Massarineae</taxon>
        <taxon>Massarinaceae</taxon>
        <taxon>Byssothecium</taxon>
    </lineage>
</organism>
<accession>A0A6A5TD31</accession>
<evidence type="ECO:0000256" key="6">
    <source>
        <dbReference type="SAM" id="MobiDB-lite"/>
    </source>
</evidence>
<feature type="transmembrane region" description="Helical" evidence="7">
    <location>
        <begin position="102"/>
        <end position="121"/>
    </location>
</feature>
<feature type="transmembrane region" description="Helical" evidence="7">
    <location>
        <begin position="133"/>
        <end position="153"/>
    </location>
</feature>
<evidence type="ECO:0000313" key="10">
    <source>
        <dbReference type="Proteomes" id="UP000800035"/>
    </source>
</evidence>
<keyword evidence="10" id="KW-1185">Reference proteome</keyword>
<comment type="similarity">
    <text evidence="5">Belongs to the SAT4 family.</text>
</comment>
<feature type="transmembrane region" description="Helical" evidence="7">
    <location>
        <begin position="16"/>
        <end position="42"/>
    </location>
</feature>
<evidence type="ECO:0000256" key="1">
    <source>
        <dbReference type="ARBA" id="ARBA00004141"/>
    </source>
</evidence>
<evidence type="ECO:0000256" key="7">
    <source>
        <dbReference type="SAM" id="Phobius"/>
    </source>
</evidence>
<dbReference type="EMBL" id="ML977035">
    <property type="protein sequence ID" value="KAF1949572.1"/>
    <property type="molecule type" value="Genomic_DNA"/>
</dbReference>
<dbReference type="OrthoDB" id="3934549at2759"/>
<protein>
    <recommendedName>
        <fullName evidence="8">Rhodopsin domain-containing protein</fullName>
    </recommendedName>
</protein>
<gene>
    <name evidence="9" type="ORF">CC80DRAFT_555148</name>
</gene>
<name>A0A6A5TD31_9PLEO</name>
<dbReference type="PANTHER" id="PTHR33048:SF47">
    <property type="entry name" value="INTEGRAL MEMBRANE PROTEIN-RELATED"/>
    <property type="match status" value="1"/>
</dbReference>
<sequence length="253" mass="27923">MGKHVILVTDPKTLNIIMLVAETTTAVSIMGIKLSFLCQYVQLFPFQWMRTTRLVVAAIVFAYTICHVVSDVLQCVPVAALWDPTIKNARCLNMANQMTAMGAINISTDLAILLIPIRPIWGLQLTISRKIQTTLLLSLGAFVCIVSVIRIFYLRKIMSPDVTWAIVDGANLTAIESGLGILAACTPACKGLWRHVFRQDTYGTGSYGSSSNRSKPTPLRIKRTDSVEVHLSSLKRSHGDHSESQTELYSVQD</sequence>